<dbReference type="Gene3D" id="3.40.47.10">
    <property type="match status" value="1"/>
</dbReference>
<dbReference type="SUPFAM" id="SSF53901">
    <property type="entry name" value="Thiolase-like"/>
    <property type="match status" value="2"/>
</dbReference>
<sequence length="445" mass="46027">MRKIGAQTVTSTTPSRLHEATTATTVATATIGLAPLKPLLLSHFTATSCLGRGVDATLDALRGQRGGLAPCRFERADLDTWTGAVDAVDAQSVRADLRDFECRNNRLAQIGLTQDGFAEHVEAAKARHGAARIGVFMGTSTAGILETELAYQHRDPQTGALPADFHYAQTHSPYATAAFVRAYCGLHGPAMSVSSACSSGAKVFGSARRMLEAGLIDAAVVGGVDSLCLTTLYGFNSLELLSRQPCKPFDVARDGISIGEAAAFVLLERADDRSGRGQTLGDDAILLLGIGESSDAHHMSTPHPEGLGARLAMEQALASAGIAAGEIDYINLHGTATASNDAAESCAVNALFSGTPCSSTKGATGHTLGAAGALEAVIAALALRHQLLPAGINTTRLDPALALDYVLTSRPARVRTALSNAFGFGGTNCSLVLGRADRLAHSIAP</sequence>
<dbReference type="InterPro" id="IPR016039">
    <property type="entry name" value="Thiolase-like"/>
</dbReference>
<dbReference type="PANTHER" id="PTHR11712:SF320">
    <property type="entry name" value="BETA-KETOACYL SYNTHASE"/>
    <property type="match status" value="1"/>
</dbReference>
<dbReference type="PANTHER" id="PTHR11712">
    <property type="entry name" value="POLYKETIDE SYNTHASE-RELATED"/>
    <property type="match status" value="1"/>
</dbReference>
<dbReference type="CDD" id="cd00834">
    <property type="entry name" value="KAS_I_II"/>
    <property type="match status" value="1"/>
</dbReference>
<gene>
    <name evidence="5" type="ORF">RRSL_03759</name>
</gene>
<accession>A0AB33VG40</accession>
<dbReference type="EMBL" id="AAKL01000009">
    <property type="protein sequence ID" value="EAP73846.1"/>
    <property type="molecule type" value="Genomic_DNA"/>
</dbReference>
<dbReference type="InterPro" id="IPR014031">
    <property type="entry name" value="Ketoacyl_synth_C"/>
</dbReference>
<dbReference type="EC" id="2.3.1.41" evidence="5"/>
<dbReference type="GO" id="GO:0006633">
    <property type="term" value="P:fatty acid biosynthetic process"/>
    <property type="evidence" value="ECO:0007669"/>
    <property type="project" value="InterPro"/>
</dbReference>
<dbReference type="InterPro" id="IPR014030">
    <property type="entry name" value="Ketoacyl_synth_N"/>
</dbReference>
<dbReference type="InterPro" id="IPR020841">
    <property type="entry name" value="PKS_Beta-ketoAc_synthase_dom"/>
</dbReference>
<dbReference type="InterPro" id="IPR000794">
    <property type="entry name" value="Beta-ketoacyl_synthase"/>
</dbReference>
<proteinExistence type="inferred from homology"/>
<keyword evidence="2 3" id="KW-0808">Transferase</keyword>
<dbReference type="NCBIfam" id="NF006618">
    <property type="entry name" value="PRK09185.1"/>
    <property type="match status" value="1"/>
</dbReference>
<evidence type="ECO:0000256" key="2">
    <source>
        <dbReference type="ARBA" id="ARBA00022679"/>
    </source>
</evidence>
<dbReference type="InterPro" id="IPR018201">
    <property type="entry name" value="Ketoacyl_synth_AS"/>
</dbReference>
<keyword evidence="5" id="KW-0012">Acyltransferase</keyword>
<dbReference type="PROSITE" id="PS00606">
    <property type="entry name" value="KS3_1"/>
    <property type="match status" value="1"/>
</dbReference>
<dbReference type="AlphaFoldDB" id="A0AB33VG40"/>
<dbReference type="PROSITE" id="PS52004">
    <property type="entry name" value="KS3_2"/>
    <property type="match status" value="1"/>
</dbReference>
<comment type="similarity">
    <text evidence="1 3">Belongs to the thiolase-like superfamily. Beta-ketoacyl-ACP synthases family.</text>
</comment>
<dbReference type="Pfam" id="PF02801">
    <property type="entry name" value="Ketoacyl-synt_C"/>
    <property type="match status" value="1"/>
</dbReference>
<dbReference type="SMART" id="SM00825">
    <property type="entry name" value="PKS_KS"/>
    <property type="match status" value="1"/>
</dbReference>
<protein>
    <submittedName>
        <fullName evidence="5">3-oxoacyl-[acyl-carrier-protein] synthase</fullName>
        <ecNumber evidence="5">2.3.1.41</ecNumber>
    </submittedName>
</protein>
<reference evidence="5 6" key="1">
    <citation type="journal article" date="2006" name="Mol. Plant Microbe Interact.">
        <title>Identification of open reading frames unique to a select agent: Ralstonia solanacearum race 3 biovar 2.</title>
        <authorList>
            <person name="Gabriel D.W."/>
            <person name="Allen C."/>
            <person name="Schell M."/>
            <person name="Denny T.P."/>
            <person name="Greenberg J.T."/>
            <person name="Duan Y.P."/>
            <person name="Flores-Cruz Z."/>
            <person name="Huang Q."/>
            <person name="Clifford J.M."/>
            <person name="Presting G."/>
            <person name="Gonzalez E.T."/>
            <person name="Reddy J."/>
            <person name="Elphinstone J."/>
            <person name="Swanson J."/>
            <person name="Yao J."/>
            <person name="Mulholland V."/>
            <person name="Liu L."/>
            <person name="Farmerie W."/>
            <person name="Patnaikuni M."/>
            <person name="Balogh B."/>
            <person name="Norman D."/>
            <person name="Alvarez A."/>
            <person name="Castillo J.A."/>
            <person name="Jones J."/>
            <person name="Saddler G."/>
            <person name="Walunas T."/>
            <person name="Zhukov A."/>
            <person name="Mikhailova N."/>
        </authorList>
    </citation>
    <scope>NUCLEOTIDE SEQUENCE [LARGE SCALE GENOMIC DNA]</scope>
    <source>
        <strain evidence="5 6">UW551</strain>
    </source>
</reference>
<evidence type="ECO:0000313" key="5">
    <source>
        <dbReference type="EMBL" id="EAP73846.1"/>
    </source>
</evidence>
<feature type="domain" description="Ketosynthase family 3 (KS3)" evidence="4">
    <location>
        <begin position="1"/>
        <end position="435"/>
    </location>
</feature>
<evidence type="ECO:0000256" key="3">
    <source>
        <dbReference type="RuleBase" id="RU003694"/>
    </source>
</evidence>
<dbReference type="GO" id="GO:0005829">
    <property type="term" value="C:cytosol"/>
    <property type="evidence" value="ECO:0007669"/>
    <property type="project" value="TreeGrafter"/>
</dbReference>
<dbReference type="GO" id="GO:0004315">
    <property type="term" value="F:3-oxoacyl-[acyl-carrier-protein] synthase activity"/>
    <property type="evidence" value="ECO:0007669"/>
    <property type="project" value="UniProtKB-EC"/>
</dbReference>
<dbReference type="Proteomes" id="UP000005933">
    <property type="component" value="Unassembled WGS sequence"/>
</dbReference>
<evidence type="ECO:0000313" key="6">
    <source>
        <dbReference type="Proteomes" id="UP000005933"/>
    </source>
</evidence>
<comment type="caution">
    <text evidence="5">The sequence shown here is derived from an EMBL/GenBank/DDBJ whole genome shotgun (WGS) entry which is preliminary data.</text>
</comment>
<dbReference type="Pfam" id="PF00109">
    <property type="entry name" value="ketoacyl-synt"/>
    <property type="match status" value="1"/>
</dbReference>
<evidence type="ECO:0000256" key="1">
    <source>
        <dbReference type="ARBA" id="ARBA00008467"/>
    </source>
</evidence>
<evidence type="ECO:0000259" key="4">
    <source>
        <dbReference type="PROSITE" id="PS52004"/>
    </source>
</evidence>
<organism evidence="5 6">
    <name type="scientific">Ralstonia solanacearum (strain UW551)</name>
    <dbReference type="NCBI Taxonomy" id="342110"/>
    <lineage>
        <taxon>Bacteria</taxon>
        <taxon>Pseudomonadati</taxon>
        <taxon>Pseudomonadota</taxon>
        <taxon>Betaproteobacteria</taxon>
        <taxon>Burkholderiales</taxon>
        <taxon>Burkholderiaceae</taxon>
        <taxon>Ralstonia</taxon>
        <taxon>Ralstonia solanacearum species complex</taxon>
    </lineage>
</organism>
<name>A0AB33VG40_RALSU</name>